<dbReference type="GO" id="GO:0004029">
    <property type="term" value="F:aldehyde dehydrogenase (NAD+) activity"/>
    <property type="evidence" value="ECO:0007669"/>
    <property type="project" value="TreeGrafter"/>
</dbReference>
<name>A0A9P5SI68_9FUNG</name>
<evidence type="ECO:0000256" key="4">
    <source>
        <dbReference type="PIRNR" id="PIRNR036492"/>
    </source>
</evidence>
<dbReference type="InterPro" id="IPR016162">
    <property type="entry name" value="Ald_DH_N"/>
</dbReference>
<keyword evidence="3" id="KW-0520">NAD</keyword>
<dbReference type="Proteomes" id="UP000696485">
    <property type="component" value="Unassembled WGS sequence"/>
</dbReference>
<dbReference type="AlphaFoldDB" id="A0A9P5SI68"/>
<dbReference type="GO" id="GO:0005737">
    <property type="term" value="C:cytoplasm"/>
    <property type="evidence" value="ECO:0007669"/>
    <property type="project" value="TreeGrafter"/>
</dbReference>
<dbReference type="InterPro" id="IPR015590">
    <property type="entry name" value="Aldehyde_DH_dom"/>
</dbReference>
<accession>A0A9P5SI68</accession>
<evidence type="ECO:0000256" key="1">
    <source>
        <dbReference type="ARBA" id="ARBA00009986"/>
    </source>
</evidence>
<dbReference type="Gene3D" id="3.40.605.10">
    <property type="entry name" value="Aldehyde Dehydrogenase, Chain A, domain 1"/>
    <property type="match status" value="1"/>
</dbReference>
<evidence type="ECO:0000256" key="5">
    <source>
        <dbReference type="PIRSR" id="PIRSR036492-1"/>
    </source>
</evidence>
<sequence length="451" mass="49723">MAIQYTPVSAIPKIVANMKRSFLTHRTQSLEFRKEQRKASSAIFLSVRALLRAVNENEDAMVEAIRTDLNRHKDNEIPTIKKAIQGFIDNLEDLTKQTNVAGFHEKDECSIRLSPLGTVLIIGAWNFPMMLNIEPMAGAIAAGNNVVLKPSEVSAHSAQLLTQMIERYMDPQVVQVVNGAVEETSALLKERFDHIFYTGGTEVGRIVMVAAAKNLTPVTLELGGKCPVIVTEHTDIAKAAQAIAGIKTLNCGQVCLTVDYVLCPKHLRESLIQGCIATWKHMFTEDAGSCATYPKIINARQHARLEKLLATVKQQNTVVFGGRSDASQRFIEPTIVTGVTLKDEIMQDEIFGPILPIVDCDNLQDAIDIINQNEHPLALYVFSDDKAEIEKVIRETRSGGVTVNQIATHCYNHNLPFGGVGNSGIGNYHGKFSIDTFSHKRAVMIRSQAHL</sequence>
<dbReference type="InterPro" id="IPR012394">
    <property type="entry name" value="Aldehyde_DH_NAD(P)"/>
</dbReference>
<dbReference type="InterPro" id="IPR016163">
    <property type="entry name" value="Ald_DH_C"/>
</dbReference>
<dbReference type="Gene3D" id="3.40.309.10">
    <property type="entry name" value="Aldehyde Dehydrogenase, Chain A, domain 2"/>
    <property type="match status" value="1"/>
</dbReference>
<evidence type="ECO:0000313" key="7">
    <source>
        <dbReference type="EMBL" id="KAF9328236.1"/>
    </source>
</evidence>
<keyword evidence="2 4" id="KW-0560">Oxidoreductase</keyword>
<dbReference type="CDD" id="cd07087">
    <property type="entry name" value="ALDH_F3-13-14_CALDH-like"/>
    <property type="match status" value="1"/>
</dbReference>
<dbReference type="Pfam" id="PF00171">
    <property type="entry name" value="Aldedh"/>
    <property type="match status" value="1"/>
</dbReference>
<feature type="active site" evidence="5">
    <location>
        <position position="255"/>
    </location>
</feature>
<protein>
    <recommendedName>
        <fullName evidence="4">Aldehyde dehydrogenase</fullName>
    </recommendedName>
</protein>
<gene>
    <name evidence="7" type="primary">ALDH3A2_2</name>
    <name evidence="7" type="ORF">BG006_008546</name>
</gene>
<evidence type="ECO:0000313" key="8">
    <source>
        <dbReference type="Proteomes" id="UP000696485"/>
    </source>
</evidence>
<organism evidence="7 8">
    <name type="scientific">Podila minutissima</name>
    <dbReference type="NCBI Taxonomy" id="64525"/>
    <lineage>
        <taxon>Eukaryota</taxon>
        <taxon>Fungi</taxon>
        <taxon>Fungi incertae sedis</taxon>
        <taxon>Mucoromycota</taxon>
        <taxon>Mortierellomycotina</taxon>
        <taxon>Mortierellomycetes</taxon>
        <taxon>Mortierellales</taxon>
        <taxon>Mortierellaceae</taxon>
        <taxon>Podila</taxon>
    </lineage>
</organism>
<comment type="similarity">
    <text evidence="1 4">Belongs to the aldehyde dehydrogenase family.</text>
</comment>
<dbReference type="PANTHER" id="PTHR43570">
    <property type="entry name" value="ALDEHYDE DEHYDROGENASE"/>
    <property type="match status" value="1"/>
</dbReference>
<proteinExistence type="inferred from homology"/>
<dbReference type="PANTHER" id="PTHR43570:SF16">
    <property type="entry name" value="ALDEHYDE DEHYDROGENASE TYPE III, ISOFORM Q"/>
    <property type="match status" value="1"/>
</dbReference>
<reference evidence="7" key="1">
    <citation type="journal article" date="2020" name="Fungal Divers.">
        <title>Resolving the Mortierellaceae phylogeny through synthesis of multi-gene phylogenetics and phylogenomics.</title>
        <authorList>
            <person name="Vandepol N."/>
            <person name="Liber J."/>
            <person name="Desiro A."/>
            <person name="Na H."/>
            <person name="Kennedy M."/>
            <person name="Barry K."/>
            <person name="Grigoriev I.V."/>
            <person name="Miller A.N."/>
            <person name="O'Donnell K."/>
            <person name="Stajich J.E."/>
            <person name="Bonito G."/>
        </authorList>
    </citation>
    <scope>NUCLEOTIDE SEQUENCE</scope>
    <source>
        <strain evidence="7">NVP1</strain>
    </source>
</reference>
<dbReference type="GO" id="GO:0006081">
    <property type="term" value="P:aldehyde metabolic process"/>
    <property type="evidence" value="ECO:0007669"/>
    <property type="project" value="InterPro"/>
</dbReference>
<dbReference type="InterPro" id="IPR016161">
    <property type="entry name" value="Ald_DH/histidinol_DH"/>
</dbReference>
<feature type="domain" description="Aldehyde dehydrogenase" evidence="6">
    <location>
        <begin position="39"/>
        <end position="442"/>
    </location>
</feature>
<dbReference type="SUPFAM" id="SSF53720">
    <property type="entry name" value="ALDH-like"/>
    <property type="match status" value="1"/>
</dbReference>
<dbReference type="FunFam" id="3.40.309.10:FF:000003">
    <property type="entry name" value="Aldehyde dehydrogenase"/>
    <property type="match status" value="1"/>
</dbReference>
<comment type="caution">
    <text evidence="7">The sequence shown here is derived from an EMBL/GenBank/DDBJ whole genome shotgun (WGS) entry which is preliminary data.</text>
</comment>
<feature type="active site" evidence="5">
    <location>
        <position position="221"/>
    </location>
</feature>
<evidence type="ECO:0000256" key="2">
    <source>
        <dbReference type="ARBA" id="ARBA00023002"/>
    </source>
</evidence>
<dbReference type="EMBL" id="JAAAUY010000584">
    <property type="protein sequence ID" value="KAF9328236.1"/>
    <property type="molecule type" value="Genomic_DNA"/>
</dbReference>
<dbReference type="FunFam" id="3.40.605.10:FF:000004">
    <property type="entry name" value="Aldehyde dehydrogenase"/>
    <property type="match status" value="1"/>
</dbReference>
<evidence type="ECO:0000259" key="6">
    <source>
        <dbReference type="Pfam" id="PF00171"/>
    </source>
</evidence>
<keyword evidence="8" id="KW-1185">Reference proteome</keyword>
<evidence type="ECO:0000256" key="3">
    <source>
        <dbReference type="ARBA" id="ARBA00023027"/>
    </source>
</evidence>
<dbReference type="PIRSF" id="PIRSF036492">
    <property type="entry name" value="ALDH"/>
    <property type="match status" value="1"/>
</dbReference>